<name>A0A9W4EAX2_9ACTN</name>
<reference evidence="1" key="1">
    <citation type="submission" date="2021-05" db="EMBL/GenBank/DDBJ databases">
        <authorList>
            <person name="Arsene-Ploetze F."/>
        </authorList>
    </citation>
    <scope>NUCLEOTIDE SEQUENCE</scope>
    <source>
        <strain evidence="1">DSM 42138</strain>
    </source>
</reference>
<gene>
    <name evidence="1" type="ORF">SCOCK_60091</name>
</gene>
<dbReference type="SUPFAM" id="SSF160631">
    <property type="entry name" value="SMI1/KNR4-like"/>
    <property type="match status" value="1"/>
</dbReference>
<dbReference type="EMBL" id="CAJSLV010000092">
    <property type="protein sequence ID" value="CAG6397758.1"/>
    <property type="molecule type" value="Genomic_DNA"/>
</dbReference>
<dbReference type="Proteomes" id="UP001152519">
    <property type="component" value="Unassembled WGS sequence"/>
</dbReference>
<protein>
    <recommendedName>
        <fullName evidence="3">SMI1/KNR4 family protein</fullName>
    </recommendedName>
</protein>
<proteinExistence type="predicted"/>
<sequence>MELTQAALNDLLDRIAAPGGRLHLPADVDPHALVELLDGRYGAARTLVLEGFTDPTADESCGTALLPVLEGRGETIRAWAWGDQWIGAGTARDGEGAVRAVLATAPRRTQAPPVGGPGEGEDWVDRLVAVTGWTPPARQPGTDWARTEADLGTPLPRDYKRMVDTFGSGSFDGYLDLSQEPETYLREDGLLIWAGTEHEDLYCWRTDDGDPDRWRVTVRSFDNVDVPFDCQTAEFVCRILLDPRHRFTMARYFDTHWFMSYQDLG</sequence>
<evidence type="ECO:0008006" key="3">
    <source>
        <dbReference type="Google" id="ProtNLM"/>
    </source>
</evidence>
<dbReference type="InterPro" id="IPR037883">
    <property type="entry name" value="Knr4/Smi1-like_sf"/>
</dbReference>
<comment type="caution">
    <text evidence="1">The sequence shown here is derived from an EMBL/GenBank/DDBJ whole genome shotgun (WGS) entry which is preliminary data.</text>
</comment>
<keyword evidence="2" id="KW-1185">Reference proteome</keyword>
<organism evidence="1 2">
    <name type="scientific">Actinacidiphila cocklensis</name>
    <dbReference type="NCBI Taxonomy" id="887465"/>
    <lineage>
        <taxon>Bacteria</taxon>
        <taxon>Bacillati</taxon>
        <taxon>Actinomycetota</taxon>
        <taxon>Actinomycetes</taxon>
        <taxon>Kitasatosporales</taxon>
        <taxon>Streptomycetaceae</taxon>
        <taxon>Actinacidiphila</taxon>
    </lineage>
</organism>
<dbReference type="RefSeq" id="WP_251498387.1">
    <property type="nucleotide sequence ID" value="NZ_CAJSLV010000092.1"/>
</dbReference>
<evidence type="ECO:0000313" key="2">
    <source>
        <dbReference type="Proteomes" id="UP001152519"/>
    </source>
</evidence>
<evidence type="ECO:0000313" key="1">
    <source>
        <dbReference type="EMBL" id="CAG6397758.1"/>
    </source>
</evidence>
<dbReference type="AlphaFoldDB" id="A0A9W4EAX2"/>
<accession>A0A9W4EAX2</accession>